<reference evidence="3 4" key="1">
    <citation type="submission" date="2024-05" db="EMBL/GenBank/DDBJ databases">
        <authorList>
            <person name="Jiang F."/>
        </authorList>
    </citation>
    <scope>NUCLEOTIDE SEQUENCE [LARGE SCALE GENOMIC DNA]</scope>
    <source>
        <strain evidence="3 4">LZ166</strain>
    </source>
</reference>
<feature type="signal peptide" evidence="2">
    <location>
        <begin position="1"/>
        <end position="24"/>
    </location>
</feature>
<dbReference type="EMBL" id="JBDPGJ010000004">
    <property type="protein sequence ID" value="MEX0407853.1"/>
    <property type="molecule type" value="Genomic_DNA"/>
</dbReference>
<dbReference type="PANTHER" id="PTHR33376">
    <property type="match status" value="1"/>
</dbReference>
<feature type="chain" id="PRO_5047379776" evidence="2">
    <location>
        <begin position="25"/>
        <end position="334"/>
    </location>
</feature>
<dbReference type="CDD" id="cd13665">
    <property type="entry name" value="PBP2_TRAP_Dctp3_4"/>
    <property type="match status" value="1"/>
</dbReference>
<keyword evidence="1 2" id="KW-0732">Signal</keyword>
<dbReference type="RefSeq" id="WP_367955717.1">
    <property type="nucleotide sequence ID" value="NZ_JBDPGJ010000004.1"/>
</dbReference>
<keyword evidence="4" id="KW-1185">Reference proteome</keyword>
<evidence type="ECO:0000313" key="4">
    <source>
        <dbReference type="Proteomes" id="UP001556692"/>
    </source>
</evidence>
<name>A0ABV3SM51_9HYPH</name>
<dbReference type="InterPro" id="IPR018389">
    <property type="entry name" value="DctP_fam"/>
</dbReference>
<comment type="caution">
    <text evidence="3">The sequence shown here is derived from an EMBL/GenBank/DDBJ whole genome shotgun (WGS) entry which is preliminary data.</text>
</comment>
<organism evidence="3 4">
    <name type="scientific">Aquibium pacificus</name>
    <dbReference type="NCBI Taxonomy" id="3153579"/>
    <lineage>
        <taxon>Bacteria</taxon>
        <taxon>Pseudomonadati</taxon>
        <taxon>Pseudomonadota</taxon>
        <taxon>Alphaproteobacteria</taxon>
        <taxon>Hyphomicrobiales</taxon>
        <taxon>Phyllobacteriaceae</taxon>
        <taxon>Aquibium</taxon>
    </lineage>
</organism>
<sequence>MKRLLVLVVSVFACIGALTGFASAQDVTKLSFSIWQQPEHYMVKAIRSWAEDVEKKTDGKVKIEFYYGGTLTSGPQAYDGIVNGISDIAAAASGWNPGQFPMTRIADIPLGWTSSRQASLVTWDFYKKYQPKEWDEVHLLYLFTDAIGYLHTKQPVRTPEDLKGMQIRGTGSDVPLIEALGGTPVGMPFGETYLALQRGIVQGMVSNLASVQAAKIGEVVDYTTDLNIRPANFWVAMNKQKWEGLSPDVQKAIDEASEAAVVRLGEALDNAQAAGRAYVLEQDNEIIEPTPEAKAKFEELLKPIRTQWVDEMKAKGLPGAEVLEFVTAAMKERQ</sequence>
<evidence type="ECO:0000256" key="1">
    <source>
        <dbReference type="ARBA" id="ARBA00022729"/>
    </source>
</evidence>
<gene>
    <name evidence="3" type="ORF">ABGN05_19510</name>
</gene>
<protein>
    <submittedName>
        <fullName evidence="3">TRAP transporter substrate-binding protein</fullName>
    </submittedName>
</protein>
<accession>A0ABV3SM51</accession>
<dbReference type="PANTHER" id="PTHR33376:SF15">
    <property type="entry name" value="BLL6794 PROTEIN"/>
    <property type="match status" value="1"/>
</dbReference>
<evidence type="ECO:0000313" key="3">
    <source>
        <dbReference type="EMBL" id="MEX0407853.1"/>
    </source>
</evidence>
<dbReference type="NCBIfam" id="NF037995">
    <property type="entry name" value="TRAP_S1"/>
    <property type="match status" value="1"/>
</dbReference>
<dbReference type="InterPro" id="IPR038404">
    <property type="entry name" value="TRAP_DctP_sf"/>
</dbReference>
<dbReference type="Proteomes" id="UP001556692">
    <property type="component" value="Unassembled WGS sequence"/>
</dbReference>
<evidence type="ECO:0000256" key="2">
    <source>
        <dbReference type="SAM" id="SignalP"/>
    </source>
</evidence>
<dbReference type="Pfam" id="PF03480">
    <property type="entry name" value="DctP"/>
    <property type="match status" value="1"/>
</dbReference>
<proteinExistence type="predicted"/>
<dbReference type="Gene3D" id="3.40.190.170">
    <property type="entry name" value="Bacterial extracellular solute-binding protein, family 7"/>
    <property type="match status" value="1"/>
</dbReference>